<reference evidence="3 4" key="1">
    <citation type="submission" date="2017-09" db="EMBL/GenBank/DDBJ databases">
        <authorList>
            <consortium name="International Durum Wheat Genome Sequencing Consortium (IDWGSC)"/>
            <person name="Milanesi L."/>
        </authorList>
    </citation>
    <scope>NUCLEOTIDE SEQUENCE [LARGE SCALE GENOMIC DNA]</scope>
    <source>
        <strain evidence="4">cv. Svevo</strain>
    </source>
</reference>
<dbReference type="PANTHER" id="PTHR32141">
    <property type="match status" value="1"/>
</dbReference>
<keyword evidence="4" id="KW-1185">Reference proteome</keyword>
<evidence type="ECO:0000256" key="1">
    <source>
        <dbReference type="SAM" id="MobiDB-lite"/>
    </source>
</evidence>
<dbReference type="SUPFAM" id="SSF81383">
    <property type="entry name" value="F-box domain"/>
    <property type="match status" value="1"/>
</dbReference>
<dbReference type="PANTHER" id="PTHR32141:SF135">
    <property type="entry name" value="OS09G0516450 PROTEIN"/>
    <property type="match status" value="1"/>
</dbReference>
<dbReference type="OMA" id="CCRVKIV"/>
<feature type="compositionally biased region" description="Basic residues" evidence="1">
    <location>
        <begin position="199"/>
        <end position="210"/>
    </location>
</feature>
<dbReference type="EMBL" id="LT934114">
    <property type="protein sequence ID" value="VAH53330.1"/>
    <property type="molecule type" value="Genomic_DNA"/>
</dbReference>
<gene>
    <name evidence="3" type="ORF">TRITD_2Bv1G241620</name>
</gene>
<proteinExistence type="predicted"/>
<dbReference type="Pfam" id="PF24758">
    <property type="entry name" value="LRR_At5g56370"/>
    <property type="match status" value="1"/>
</dbReference>
<dbReference type="Proteomes" id="UP000324705">
    <property type="component" value="Chromosome 2B"/>
</dbReference>
<organism evidence="3 4">
    <name type="scientific">Triticum turgidum subsp. durum</name>
    <name type="common">Durum wheat</name>
    <name type="synonym">Triticum durum</name>
    <dbReference type="NCBI Taxonomy" id="4567"/>
    <lineage>
        <taxon>Eukaryota</taxon>
        <taxon>Viridiplantae</taxon>
        <taxon>Streptophyta</taxon>
        <taxon>Embryophyta</taxon>
        <taxon>Tracheophyta</taxon>
        <taxon>Spermatophyta</taxon>
        <taxon>Magnoliopsida</taxon>
        <taxon>Liliopsida</taxon>
        <taxon>Poales</taxon>
        <taxon>Poaceae</taxon>
        <taxon>BOP clade</taxon>
        <taxon>Pooideae</taxon>
        <taxon>Triticodae</taxon>
        <taxon>Triticeae</taxon>
        <taxon>Triticinae</taxon>
        <taxon>Triticum</taxon>
    </lineage>
</organism>
<evidence type="ECO:0000313" key="3">
    <source>
        <dbReference type="EMBL" id="VAH53330.1"/>
    </source>
</evidence>
<feature type="region of interest" description="Disordered" evidence="1">
    <location>
        <begin position="1"/>
        <end position="37"/>
    </location>
</feature>
<feature type="compositionally biased region" description="Low complexity" evidence="1">
    <location>
        <begin position="9"/>
        <end position="21"/>
    </location>
</feature>
<evidence type="ECO:0000313" key="4">
    <source>
        <dbReference type="Proteomes" id="UP000324705"/>
    </source>
</evidence>
<feature type="compositionally biased region" description="Polar residues" evidence="1">
    <location>
        <begin position="22"/>
        <end position="33"/>
    </location>
</feature>
<evidence type="ECO:0000259" key="2">
    <source>
        <dbReference type="Pfam" id="PF24758"/>
    </source>
</evidence>
<sequence>MPNPKQAGTSSLHSLATTASTVHTTSPAMSNRRVSPPEPFIGVSMERFEASLESDGFGPGSLGPGMDMVRTVVQCSLPMPPVSHAAPLALAGAAWLPGGADRISALPDRLLRDITSRLPAADGARTAALASCWRPLWRSAPLVVADTHFLPNGRWIPGVGEEDSPGVADLVTRAPGALPLRPPHTHHHGRAPGRDRALARRPRRQGRPRARLYQPPVAARHPPPRHALPLRCAPLTRLFLSAWRLPDTAAVPRSAAIPNLRELGLSLVVVEDRDLAFLLDRSPVLDILTVILSQVPVVDAPRLESLLQWTGLTSMSRRCCRVKIVHAPKLRVIGYLQPGEHDLEIGNTSIKAGTKLTTSTLVPSVEILALELKFQVRSDLKKVPNFLPCFPNVETLHIQSEKACEEPTGKVGLKFWLEGSPITCIRQQMKKLK</sequence>
<feature type="region of interest" description="Disordered" evidence="1">
    <location>
        <begin position="175"/>
        <end position="225"/>
    </location>
</feature>
<accession>A0A9R1Q0T7</accession>
<dbReference type="InterPro" id="IPR036047">
    <property type="entry name" value="F-box-like_dom_sf"/>
</dbReference>
<dbReference type="Gramene" id="TRITD2Bv1G241620.1">
    <property type="protein sequence ID" value="TRITD2Bv1G241620.1"/>
    <property type="gene ID" value="TRITD2Bv1G241620"/>
</dbReference>
<dbReference type="InterPro" id="IPR055302">
    <property type="entry name" value="F-box_dom-containing"/>
</dbReference>
<feature type="domain" description="F-box/LRR-repeat protein 15/At3g58940/PEG3-like LRR" evidence="2">
    <location>
        <begin position="293"/>
        <end position="398"/>
    </location>
</feature>
<dbReference type="AlphaFoldDB" id="A0A9R1Q0T7"/>
<dbReference type="InterPro" id="IPR055411">
    <property type="entry name" value="LRR_FXL15/At3g58940/PEG3-like"/>
</dbReference>
<protein>
    <recommendedName>
        <fullName evidence="2">F-box/LRR-repeat protein 15/At3g58940/PEG3-like LRR domain-containing protein</fullName>
    </recommendedName>
</protein>
<name>A0A9R1Q0T7_TRITD</name>